<dbReference type="SUPFAM" id="SSF54001">
    <property type="entry name" value="Cysteine proteinases"/>
    <property type="match status" value="1"/>
</dbReference>
<dbReference type="PANTHER" id="PTHR42736">
    <property type="entry name" value="PROTEIN-GLUTAMINE GAMMA-GLUTAMYLTRANSFERASE"/>
    <property type="match status" value="1"/>
</dbReference>
<feature type="transmembrane region" description="Helical" evidence="2">
    <location>
        <begin position="194"/>
        <end position="212"/>
    </location>
</feature>
<feature type="transmembrane region" description="Helical" evidence="2">
    <location>
        <begin position="136"/>
        <end position="153"/>
    </location>
</feature>
<feature type="transmembrane region" description="Helical" evidence="2">
    <location>
        <begin position="7"/>
        <end position="27"/>
    </location>
</feature>
<dbReference type="EMBL" id="JBJIAA010000003">
    <property type="protein sequence ID" value="MFL0249713.1"/>
    <property type="molecule type" value="Genomic_DNA"/>
</dbReference>
<feature type="transmembrane region" description="Helical" evidence="2">
    <location>
        <begin position="107"/>
        <end position="127"/>
    </location>
</feature>
<dbReference type="Gene3D" id="3.10.620.30">
    <property type="match status" value="1"/>
</dbReference>
<feature type="compositionally biased region" description="Low complexity" evidence="1">
    <location>
        <begin position="610"/>
        <end position="619"/>
    </location>
</feature>
<gene>
    <name evidence="4" type="ORF">ACJDT4_04700</name>
</gene>
<comment type="caution">
    <text evidence="4">The sequence shown here is derived from an EMBL/GenBank/DDBJ whole genome shotgun (WGS) entry which is preliminary data.</text>
</comment>
<evidence type="ECO:0000313" key="4">
    <source>
        <dbReference type="EMBL" id="MFL0249713.1"/>
    </source>
</evidence>
<proteinExistence type="predicted"/>
<feature type="transmembrane region" description="Helical" evidence="2">
    <location>
        <begin position="33"/>
        <end position="50"/>
    </location>
</feature>
<keyword evidence="2" id="KW-0812">Transmembrane</keyword>
<dbReference type="SMART" id="SM00460">
    <property type="entry name" value="TGc"/>
    <property type="match status" value="1"/>
</dbReference>
<feature type="transmembrane region" description="Helical" evidence="2">
    <location>
        <begin position="59"/>
        <end position="82"/>
    </location>
</feature>
<dbReference type="InterPro" id="IPR002931">
    <property type="entry name" value="Transglutaminase-like"/>
</dbReference>
<keyword evidence="2" id="KW-1133">Transmembrane helix</keyword>
<feature type="region of interest" description="Disordered" evidence="1">
    <location>
        <begin position="601"/>
        <end position="629"/>
    </location>
</feature>
<dbReference type="PANTHER" id="PTHR42736:SF1">
    <property type="entry name" value="PROTEIN-GLUTAMINE GAMMA-GLUTAMYLTRANSFERASE"/>
    <property type="match status" value="1"/>
</dbReference>
<feature type="domain" description="Transglutaminase-like" evidence="3">
    <location>
        <begin position="499"/>
        <end position="572"/>
    </location>
</feature>
<evidence type="ECO:0000256" key="1">
    <source>
        <dbReference type="SAM" id="MobiDB-lite"/>
    </source>
</evidence>
<dbReference type="InterPro" id="IPR052901">
    <property type="entry name" value="Bact_TGase-like"/>
</dbReference>
<dbReference type="RefSeq" id="WP_406786380.1">
    <property type="nucleotide sequence ID" value="NZ_JBJIAA010000003.1"/>
</dbReference>
<keyword evidence="2" id="KW-0472">Membrane</keyword>
<dbReference type="Pfam" id="PF01841">
    <property type="entry name" value="Transglut_core"/>
    <property type="match status" value="1"/>
</dbReference>
<keyword evidence="5" id="KW-1185">Reference proteome</keyword>
<evidence type="ECO:0000259" key="3">
    <source>
        <dbReference type="SMART" id="SM00460"/>
    </source>
</evidence>
<dbReference type="InterPro" id="IPR038765">
    <property type="entry name" value="Papain-like_cys_pep_sf"/>
</dbReference>
<name>A0ABW8TDA0_9CLOT</name>
<accession>A0ABW8TDA0</accession>
<reference evidence="4 5" key="1">
    <citation type="submission" date="2024-11" db="EMBL/GenBank/DDBJ databases">
        <authorList>
            <person name="Heng Y.C."/>
            <person name="Lim A.C.H."/>
            <person name="Lee J.K.Y."/>
            <person name="Kittelmann S."/>
        </authorList>
    </citation>
    <scope>NUCLEOTIDE SEQUENCE [LARGE SCALE GENOMIC DNA]</scope>
    <source>
        <strain evidence="4 5">WILCCON 0114</strain>
    </source>
</reference>
<sequence>MKAVQILISYVNLIFILIMLKLCFKIGSTNEYLVYSTLLFASGFIVYILLKKFFLKKGLLLTVILLICFIVMLFIGADFFIYGDTLSKLFNEIPEQFIYLYYNLETISIHLVVPYMIIIVPIVGFLYTHCALKGRNFIDVIVNIILMIVLWFWHYENILIKYAYIYCCIGIFSFMFDGYYRAFKNYKGRRKERINSFVSFIIISLLAAGFSYELISRISSQHSGVYSDLIYTKLNDFDDGQFTSSSNINHKFSGIDSITEASKEKIGGSLDVDNTPQFEVKAKRPIYLKASSKNKYDDDNNTWDNDYNKLVKIPKKQFIYDDRYVKEDKYYLEKKLYSSLKSLNISKSDIEINYDKSMLFHPYLIYDVNNVDTFLSPQNSIFKDDNTGGYNISYYDYGEDVTLDKAYSDGDGAGKLFKDDKGKTTFTNSEYKDYKKYNEQFIGGYNNIDGRIIKLVNKIVKGSKSDAEKAYRIEQYLKNNYTYSLEVKNIDRNLLYNFLFNEKKGYCVYFATAMTVMCKIANVPARYAEGVKMINRKNSDGNYVVTNADAHAWTEVLINPELNMWYIADATPSAAQYLYENDSEYNKNAHASTSQKINQNLNEGSKQGIKNTNKSSYSSTKKKSTTVKKSASGEKKINYNLESVISLLILILLLRVAYKKFSQEQAIKYKNILKLYSLCLKRLKSIGIYKPLNIGEIEFAENIEDAEVRAIIKCLAAKVYSEYYGGDNEEKFDKRSFYDRFEAAIRKKQGVIRYYFFRYLW</sequence>
<organism evidence="4 5">
    <name type="scientific">Clostridium neuense</name>
    <dbReference type="NCBI Taxonomy" id="1728934"/>
    <lineage>
        <taxon>Bacteria</taxon>
        <taxon>Bacillati</taxon>
        <taxon>Bacillota</taxon>
        <taxon>Clostridia</taxon>
        <taxon>Eubacteriales</taxon>
        <taxon>Clostridiaceae</taxon>
        <taxon>Clostridium</taxon>
    </lineage>
</organism>
<evidence type="ECO:0000313" key="5">
    <source>
        <dbReference type="Proteomes" id="UP001623592"/>
    </source>
</evidence>
<feature type="transmembrane region" description="Helical" evidence="2">
    <location>
        <begin position="159"/>
        <end position="182"/>
    </location>
</feature>
<evidence type="ECO:0000256" key="2">
    <source>
        <dbReference type="SAM" id="Phobius"/>
    </source>
</evidence>
<dbReference type="Proteomes" id="UP001623592">
    <property type="component" value="Unassembled WGS sequence"/>
</dbReference>
<protein>
    <submittedName>
        <fullName evidence="4">Transglutaminase domain-containing protein</fullName>
    </submittedName>
</protein>